<dbReference type="RefSeq" id="WP_318705562.1">
    <property type="nucleotide sequence ID" value="NZ_CALWMU010000037.1"/>
</dbReference>
<dbReference type="Proteomes" id="UP000824265">
    <property type="component" value="Unassembled WGS sequence"/>
</dbReference>
<protein>
    <submittedName>
        <fullName evidence="1">Molecular chaperone Hsp90</fullName>
    </submittedName>
</protein>
<gene>
    <name evidence="1" type="ORF">H9742_11670</name>
</gene>
<evidence type="ECO:0000313" key="1">
    <source>
        <dbReference type="EMBL" id="HIW82151.1"/>
    </source>
</evidence>
<evidence type="ECO:0000313" key="2">
    <source>
        <dbReference type="Proteomes" id="UP000824265"/>
    </source>
</evidence>
<organism evidence="1 2">
    <name type="scientific">Candidatus Acetatifactor stercoripullorum</name>
    <dbReference type="NCBI Taxonomy" id="2838414"/>
    <lineage>
        <taxon>Bacteria</taxon>
        <taxon>Bacillati</taxon>
        <taxon>Bacillota</taxon>
        <taxon>Clostridia</taxon>
        <taxon>Lachnospirales</taxon>
        <taxon>Lachnospiraceae</taxon>
        <taxon>Acetatifactor</taxon>
    </lineage>
</organism>
<proteinExistence type="predicted"/>
<reference evidence="1" key="1">
    <citation type="journal article" date="2021" name="PeerJ">
        <title>Extensive microbial diversity within the chicken gut microbiome revealed by metagenomics and culture.</title>
        <authorList>
            <person name="Gilroy R."/>
            <person name="Ravi A."/>
            <person name="Getino M."/>
            <person name="Pursley I."/>
            <person name="Horton D.L."/>
            <person name="Alikhan N.F."/>
            <person name="Baker D."/>
            <person name="Gharbi K."/>
            <person name="Hall N."/>
            <person name="Watson M."/>
            <person name="Adriaenssens E.M."/>
            <person name="Foster-Nyarko E."/>
            <person name="Jarju S."/>
            <person name="Secka A."/>
            <person name="Antonio M."/>
            <person name="Oren A."/>
            <person name="Chaudhuri R.R."/>
            <person name="La Ragione R."/>
            <person name="Hildebrand F."/>
            <person name="Pallen M.J."/>
        </authorList>
    </citation>
    <scope>NUCLEOTIDE SEQUENCE</scope>
    <source>
        <strain evidence="1">CHK195-6426</strain>
    </source>
</reference>
<accession>A0A9D1R8Y3</accession>
<dbReference type="EMBL" id="DXGH01000064">
    <property type="protein sequence ID" value="HIW82151.1"/>
    <property type="molecule type" value="Genomic_DNA"/>
</dbReference>
<dbReference type="AlphaFoldDB" id="A0A9D1R8Y3"/>
<name>A0A9D1R8Y3_9FIRM</name>
<comment type="caution">
    <text evidence="1">The sequence shown here is derived from an EMBL/GenBank/DDBJ whole genome shotgun (WGS) entry which is preliminary data.</text>
</comment>
<sequence>MKQSVKDYVIEKVNELINAPTCCAEAKKAAQNWLDALGTDREAEQTKSLIAELEQDIVTVDGLIAFSGSEAGEKVFGAEKAKEVNAHAQEIKAAGAKYCDCPACAVVAAILEEKKNLLTDIE</sequence>
<reference evidence="1" key="2">
    <citation type="submission" date="2021-04" db="EMBL/GenBank/DDBJ databases">
        <authorList>
            <person name="Gilroy R."/>
        </authorList>
    </citation>
    <scope>NUCLEOTIDE SEQUENCE</scope>
    <source>
        <strain evidence="1">CHK195-6426</strain>
    </source>
</reference>